<dbReference type="AlphaFoldDB" id="A0AAW2FXF2"/>
<proteinExistence type="predicted"/>
<name>A0AAW2FXF2_9HYME</name>
<feature type="region of interest" description="Disordered" evidence="1">
    <location>
        <begin position="57"/>
        <end position="81"/>
    </location>
</feature>
<accession>A0AAW2FXF2</accession>
<evidence type="ECO:0000313" key="3">
    <source>
        <dbReference type="Proteomes" id="UP001430953"/>
    </source>
</evidence>
<feature type="compositionally biased region" description="Basic residues" evidence="1">
    <location>
        <begin position="57"/>
        <end position="67"/>
    </location>
</feature>
<feature type="compositionally biased region" description="Polar residues" evidence="1">
    <location>
        <begin position="72"/>
        <end position="81"/>
    </location>
</feature>
<gene>
    <name evidence="2" type="ORF">PUN28_009406</name>
</gene>
<evidence type="ECO:0000256" key="1">
    <source>
        <dbReference type="SAM" id="MobiDB-lite"/>
    </source>
</evidence>
<organism evidence="2 3">
    <name type="scientific">Cardiocondyla obscurior</name>
    <dbReference type="NCBI Taxonomy" id="286306"/>
    <lineage>
        <taxon>Eukaryota</taxon>
        <taxon>Metazoa</taxon>
        <taxon>Ecdysozoa</taxon>
        <taxon>Arthropoda</taxon>
        <taxon>Hexapoda</taxon>
        <taxon>Insecta</taxon>
        <taxon>Pterygota</taxon>
        <taxon>Neoptera</taxon>
        <taxon>Endopterygota</taxon>
        <taxon>Hymenoptera</taxon>
        <taxon>Apocrita</taxon>
        <taxon>Aculeata</taxon>
        <taxon>Formicoidea</taxon>
        <taxon>Formicidae</taxon>
        <taxon>Myrmicinae</taxon>
        <taxon>Cardiocondyla</taxon>
    </lineage>
</organism>
<dbReference type="EMBL" id="JADYXP020000008">
    <property type="protein sequence ID" value="KAL0118711.1"/>
    <property type="molecule type" value="Genomic_DNA"/>
</dbReference>
<keyword evidence="3" id="KW-1185">Reference proteome</keyword>
<evidence type="ECO:0000313" key="2">
    <source>
        <dbReference type="EMBL" id="KAL0118711.1"/>
    </source>
</evidence>
<sequence>MLCYAVGRTVGGEYICNVLRSPSTLGSFVVFYLPHRRRHHHRHRRRYHYRRRLFRRLRPRRHRHHGHPPPSNHRSLWPSST</sequence>
<comment type="caution">
    <text evidence="2">The sequence shown here is derived from an EMBL/GenBank/DDBJ whole genome shotgun (WGS) entry which is preliminary data.</text>
</comment>
<protein>
    <submittedName>
        <fullName evidence="2">Uncharacterized protein</fullName>
    </submittedName>
</protein>
<reference evidence="2 3" key="1">
    <citation type="submission" date="2023-03" db="EMBL/GenBank/DDBJ databases">
        <title>High recombination rates correlate with genetic variation in Cardiocondyla obscurior ants.</title>
        <authorList>
            <person name="Errbii M."/>
        </authorList>
    </citation>
    <scope>NUCLEOTIDE SEQUENCE [LARGE SCALE GENOMIC DNA]</scope>
    <source>
        <strain evidence="2">Alpha-2009</strain>
        <tissue evidence="2">Whole body</tissue>
    </source>
</reference>
<dbReference type="Proteomes" id="UP001430953">
    <property type="component" value="Unassembled WGS sequence"/>
</dbReference>